<accession>V3ZJ51</accession>
<organism evidence="3 4">
    <name type="scientific">Lottia gigantea</name>
    <name type="common">Giant owl limpet</name>
    <dbReference type="NCBI Taxonomy" id="225164"/>
    <lineage>
        <taxon>Eukaryota</taxon>
        <taxon>Metazoa</taxon>
        <taxon>Spiralia</taxon>
        <taxon>Lophotrochozoa</taxon>
        <taxon>Mollusca</taxon>
        <taxon>Gastropoda</taxon>
        <taxon>Patellogastropoda</taxon>
        <taxon>Lottioidea</taxon>
        <taxon>Lottiidae</taxon>
        <taxon>Lottia</taxon>
    </lineage>
</organism>
<gene>
    <name evidence="3" type="ORF">LOTGIDRAFT_105547</name>
</gene>
<dbReference type="OrthoDB" id="120976at2759"/>
<reference evidence="3 4" key="1">
    <citation type="journal article" date="2013" name="Nature">
        <title>Insights into bilaterian evolution from three spiralian genomes.</title>
        <authorList>
            <person name="Simakov O."/>
            <person name="Marletaz F."/>
            <person name="Cho S.J."/>
            <person name="Edsinger-Gonzales E."/>
            <person name="Havlak P."/>
            <person name="Hellsten U."/>
            <person name="Kuo D.H."/>
            <person name="Larsson T."/>
            <person name="Lv J."/>
            <person name="Arendt D."/>
            <person name="Savage R."/>
            <person name="Osoegawa K."/>
            <person name="de Jong P."/>
            <person name="Grimwood J."/>
            <person name="Chapman J.A."/>
            <person name="Shapiro H."/>
            <person name="Aerts A."/>
            <person name="Otillar R.P."/>
            <person name="Terry A.Y."/>
            <person name="Boore J.L."/>
            <person name="Grigoriev I.V."/>
            <person name="Lindberg D.R."/>
            <person name="Seaver E.C."/>
            <person name="Weisblat D.A."/>
            <person name="Putnam N.H."/>
            <person name="Rokhsar D.S."/>
        </authorList>
    </citation>
    <scope>NUCLEOTIDE SEQUENCE [LARGE SCALE GENOMIC DNA]</scope>
</reference>
<dbReference type="RefSeq" id="XP_009058014.1">
    <property type="nucleotide sequence ID" value="XM_009059766.1"/>
</dbReference>
<dbReference type="PANTHER" id="PTHR23034">
    <property type="entry name" value="GLUTAMATE-RICH PROTEIN 3"/>
    <property type="match status" value="1"/>
</dbReference>
<evidence type="ECO:0000313" key="3">
    <source>
        <dbReference type="EMBL" id="ESO91318.1"/>
    </source>
</evidence>
<dbReference type="InterPro" id="IPR048257">
    <property type="entry name" value="DUF4590"/>
</dbReference>
<evidence type="ECO:0000313" key="4">
    <source>
        <dbReference type="Proteomes" id="UP000030746"/>
    </source>
</evidence>
<sequence length="324" mass="37382">HMFFSPLSKYSSLTDAHLSDYFSSKSKRRHLKKAGLISSNGFVISENKVRCNMLKQERKRQIKTTIAQAIVEKTLEIERQRQAIIQQKLEEIAKLELVKRIRAAETDQRRRNEDFLPLVLKPPRQILSSRSRRPSLGPTKENKYAMALNKLEKSRTANSPYTTTSTIPIPPKSPRIAEMNKTRRRNSERSYSVSQVHTRHTESVLSFPNARQNMTEIVMKYHGFKLSLAREKLDPKNMVIVEQQHCGGNTLVIFKGRLLPNTDFTIFSHRHRGFPFSLTIYVDGRMDCRVSTCCEYRHALNVRLGGAQGHFSFTDVQGNMPCYK</sequence>
<feature type="non-terminal residue" evidence="3">
    <location>
        <position position="1"/>
    </location>
</feature>
<dbReference type="KEGG" id="lgi:LOTGIDRAFT_105547"/>
<dbReference type="EMBL" id="KB202283">
    <property type="protein sequence ID" value="ESO91318.1"/>
    <property type="molecule type" value="Genomic_DNA"/>
</dbReference>
<proteinExistence type="predicted"/>
<dbReference type="InterPro" id="IPR027962">
    <property type="entry name" value="ERICH3"/>
</dbReference>
<evidence type="ECO:0000259" key="2">
    <source>
        <dbReference type="Pfam" id="PF15257"/>
    </source>
</evidence>
<feature type="region of interest" description="Disordered" evidence="1">
    <location>
        <begin position="155"/>
        <end position="174"/>
    </location>
</feature>
<dbReference type="HOGENOM" id="CLU_1046898_0_0_1"/>
<dbReference type="Pfam" id="PF15257">
    <property type="entry name" value="DUF4590"/>
    <property type="match status" value="1"/>
</dbReference>
<dbReference type="OMA" id="SHEMTDM"/>
<evidence type="ECO:0000256" key="1">
    <source>
        <dbReference type="SAM" id="MobiDB-lite"/>
    </source>
</evidence>
<name>V3ZJ51_LOTGI</name>
<dbReference type="AlphaFoldDB" id="V3ZJ51"/>
<dbReference type="PANTHER" id="PTHR23034:SF2">
    <property type="entry name" value="GLUTAMATE-RICH PROTEIN 3"/>
    <property type="match status" value="1"/>
</dbReference>
<dbReference type="STRING" id="225164.V3ZJ51"/>
<protein>
    <recommendedName>
        <fullName evidence="2">DUF4590 domain-containing protein</fullName>
    </recommendedName>
</protein>
<dbReference type="GeneID" id="20230001"/>
<keyword evidence="4" id="KW-1185">Reference proteome</keyword>
<feature type="domain" description="DUF4590" evidence="2">
    <location>
        <begin position="228"/>
        <end position="324"/>
    </location>
</feature>
<dbReference type="CTD" id="20230001"/>
<dbReference type="Proteomes" id="UP000030746">
    <property type="component" value="Unassembled WGS sequence"/>
</dbReference>